<evidence type="ECO:0000256" key="7">
    <source>
        <dbReference type="SAM" id="SignalP"/>
    </source>
</evidence>
<protein>
    <submittedName>
        <fullName evidence="9">WSC domain-containing protein</fullName>
    </submittedName>
</protein>
<accession>A0AAN7GYZ8</accession>
<dbReference type="PANTHER" id="PTHR24269">
    <property type="entry name" value="KREMEN PROTEIN"/>
    <property type="match status" value="1"/>
</dbReference>
<evidence type="ECO:0000313" key="9">
    <source>
        <dbReference type="EMBL" id="KAK4229906.1"/>
    </source>
</evidence>
<dbReference type="Pfam" id="PF01822">
    <property type="entry name" value="WSC"/>
    <property type="match status" value="1"/>
</dbReference>
<evidence type="ECO:0000256" key="5">
    <source>
        <dbReference type="ARBA" id="ARBA00023136"/>
    </source>
</evidence>
<dbReference type="PROSITE" id="PS51212">
    <property type="entry name" value="WSC"/>
    <property type="match status" value="1"/>
</dbReference>
<dbReference type="SMART" id="SM00321">
    <property type="entry name" value="WSC"/>
    <property type="match status" value="1"/>
</dbReference>
<dbReference type="EMBL" id="MU865303">
    <property type="protein sequence ID" value="KAK4229906.1"/>
    <property type="molecule type" value="Genomic_DNA"/>
</dbReference>
<name>A0AAN7GYZ8_9PEZI</name>
<gene>
    <name evidence="9" type="ORF">QBC38DRAFT_358122</name>
</gene>
<evidence type="ECO:0000256" key="2">
    <source>
        <dbReference type="ARBA" id="ARBA00022692"/>
    </source>
</evidence>
<dbReference type="InterPro" id="IPR002889">
    <property type="entry name" value="WSC_carb-bd"/>
</dbReference>
<comment type="subcellular location">
    <subcellularLocation>
        <location evidence="1">Membrane</location>
        <topology evidence="1">Single-pass membrane protein</topology>
    </subcellularLocation>
</comment>
<evidence type="ECO:0000256" key="4">
    <source>
        <dbReference type="ARBA" id="ARBA00022989"/>
    </source>
</evidence>
<organism evidence="9 10">
    <name type="scientific">Podospora fimiseda</name>
    <dbReference type="NCBI Taxonomy" id="252190"/>
    <lineage>
        <taxon>Eukaryota</taxon>
        <taxon>Fungi</taxon>
        <taxon>Dikarya</taxon>
        <taxon>Ascomycota</taxon>
        <taxon>Pezizomycotina</taxon>
        <taxon>Sordariomycetes</taxon>
        <taxon>Sordariomycetidae</taxon>
        <taxon>Sordariales</taxon>
        <taxon>Podosporaceae</taxon>
        <taxon>Podospora</taxon>
    </lineage>
</organism>
<proteinExistence type="predicted"/>
<evidence type="ECO:0000256" key="3">
    <source>
        <dbReference type="ARBA" id="ARBA00022729"/>
    </source>
</evidence>
<sequence length="422" mass="44957">MWSRVSQALLALLLTVLSFLGAVDAQAYYGTVARERAFCGLDNFYYLGCFENFETTAGNTWFAFDATGYNPAHPGRNFPGWDPGSLYNNTVMPLDCNRVCRGFGYRFSSIRDNNCKCGMQLPSGYLPGDNALCNVPCGGDQSQTCGGGSAAQVYLDPSFAAINQVARPADPLTGNPTLGSSYRYLGCYYTQEGFPTQDSLSNRLLAGGTQSCLNYCAGLGYPMSYAYQTNGTAVNCFCGTSLGFNSFRARAEFLPTPGDCNATCSTTTPGGCDVGAERCCGRNNYAPIYINPELQGCYPPRIPGFKTQISDPTYECYDVPQSLLGPPKTLSTATVDPAMLATGTPALIRPPTVDASNGARYYLYACFGSPSFVDGGGGSVLNGVLNAATGVQYLDFQPATLENCANLCQNSNLPVFGVTNGR</sequence>
<keyword evidence="3 7" id="KW-0732">Signal</keyword>
<keyword evidence="4" id="KW-1133">Transmembrane helix</keyword>
<feature type="domain" description="WSC" evidence="8">
    <location>
        <begin position="43"/>
        <end position="157"/>
    </location>
</feature>
<evidence type="ECO:0000256" key="1">
    <source>
        <dbReference type="ARBA" id="ARBA00004167"/>
    </source>
</evidence>
<reference evidence="9" key="1">
    <citation type="journal article" date="2023" name="Mol. Phylogenet. Evol.">
        <title>Genome-scale phylogeny and comparative genomics of the fungal order Sordariales.</title>
        <authorList>
            <person name="Hensen N."/>
            <person name="Bonometti L."/>
            <person name="Westerberg I."/>
            <person name="Brannstrom I.O."/>
            <person name="Guillou S."/>
            <person name="Cros-Aarteil S."/>
            <person name="Calhoun S."/>
            <person name="Haridas S."/>
            <person name="Kuo A."/>
            <person name="Mondo S."/>
            <person name="Pangilinan J."/>
            <person name="Riley R."/>
            <person name="LaButti K."/>
            <person name="Andreopoulos B."/>
            <person name="Lipzen A."/>
            <person name="Chen C."/>
            <person name="Yan M."/>
            <person name="Daum C."/>
            <person name="Ng V."/>
            <person name="Clum A."/>
            <person name="Steindorff A."/>
            <person name="Ohm R.A."/>
            <person name="Martin F."/>
            <person name="Silar P."/>
            <person name="Natvig D.O."/>
            <person name="Lalanne C."/>
            <person name="Gautier V."/>
            <person name="Ament-Velasquez S.L."/>
            <person name="Kruys A."/>
            <person name="Hutchinson M.I."/>
            <person name="Powell A.J."/>
            <person name="Barry K."/>
            <person name="Miller A.N."/>
            <person name="Grigoriev I.V."/>
            <person name="Debuchy R."/>
            <person name="Gladieux P."/>
            <person name="Hiltunen Thoren M."/>
            <person name="Johannesson H."/>
        </authorList>
    </citation>
    <scope>NUCLEOTIDE SEQUENCE</scope>
    <source>
        <strain evidence="9">CBS 990.96</strain>
    </source>
</reference>
<comment type="caution">
    <text evidence="9">The sequence shown here is derived from an EMBL/GenBank/DDBJ whole genome shotgun (WGS) entry which is preliminary data.</text>
</comment>
<keyword evidence="5" id="KW-0472">Membrane</keyword>
<dbReference type="InterPro" id="IPR051836">
    <property type="entry name" value="Kremen_rcpt"/>
</dbReference>
<reference evidence="9" key="2">
    <citation type="submission" date="2023-05" db="EMBL/GenBank/DDBJ databases">
        <authorList>
            <consortium name="Lawrence Berkeley National Laboratory"/>
            <person name="Steindorff A."/>
            <person name="Hensen N."/>
            <person name="Bonometti L."/>
            <person name="Westerberg I."/>
            <person name="Brannstrom I.O."/>
            <person name="Guillou S."/>
            <person name="Cros-Aarteil S."/>
            <person name="Calhoun S."/>
            <person name="Haridas S."/>
            <person name="Kuo A."/>
            <person name="Mondo S."/>
            <person name="Pangilinan J."/>
            <person name="Riley R."/>
            <person name="Labutti K."/>
            <person name="Andreopoulos B."/>
            <person name="Lipzen A."/>
            <person name="Chen C."/>
            <person name="Yanf M."/>
            <person name="Daum C."/>
            <person name="Ng V."/>
            <person name="Clum A."/>
            <person name="Ohm R."/>
            <person name="Martin F."/>
            <person name="Silar P."/>
            <person name="Natvig D."/>
            <person name="Lalanne C."/>
            <person name="Gautier V."/>
            <person name="Ament-Velasquez S.L."/>
            <person name="Kruys A."/>
            <person name="Hutchinson M.I."/>
            <person name="Powell A.J."/>
            <person name="Barry K."/>
            <person name="Miller A.N."/>
            <person name="Grigoriev I.V."/>
            <person name="Debuchy R."/>
            <person name="Gladieux P."/>
            <person name="Thoren M.H."/>
            <person name="Johannesson H."/>
        </authorList>
    </citation>
    <scope>NUCLEOTIDE SEQUENCE</scope>
    <source>
        <strain evidence="9">CBS 990.96</strain>
    </source>
</reference>
<evidence type="ECO:0000259" key="8">
    <source>
        <dbReference type="PROSITE" id="PS51212"/>
    </source>
</evidence>
<feature type="signal peptide" evidence="7">
    <location>
        <begin position="1"/>
        <end position="25"/>
    </location>
</feature>
<feature type="chain" id="PRO_5042891917" evidence="7">
    <location>
        <begin position="26"/>
        <end position="422"/>
    </location>
</feature>
<dbReference type="AlphaFoldDB" id="A0AAN7GYZ8"/>
<keyword evidence="2" id="KW-0812">Transmembrane</keyword>
<dbReference type="Proteomes" id="UP001301958">
    <property type="component" value="Unassembled WGS sequence"/>
</dbReference>
<feature type="non-terminal residue" evidence="9">
    <location>
        <position position="422"/>
    </location>
</feature>
<dbReference type="PANTHER" id="PTHR24269:SF16">
    <property type="entry name" value="PROTEIN SLG1"/>
    <property type="match status" value="1"/>
</dbReference>
<dbReference type="GO" id="GO:0005886">
    <property type="term" value="C:plasma membrane"/>
    <property type="evidence" value="ECO:0007669"/>
    <property type="project" value="TreeGrafter"/>
</dbReference>
<evidence type="ECO:0000313" key="10">
    <source>
        <dbReference type="Proteomes" id="UP001301958"/>
    </source>
</evidence>
<evidence type="ECO:0000256" key="6">
    <source>
        <dbReference type="ARBA" id="ARBA00023180"/>
    </source>
</evidence>
<keyword evidence="6" id="KW-0325">Glycoprotein</keyword>
<keyword evidence="10" id="KW-1185">Reference proteome</keyword>